<protein>
    <recommendedName>
        <fullName evidence="3">Peptidase M13 N-terminal domain-containing protein</fullName>
    </recommendedName>
</protein>
<organism evidence="1 2">
    <name type="scientific">Lucilia cuprina</name>
    <name type="common">Green bottle fly</name>
    <name type="synonym">Australian sheep blowfly</name>
    <dbReference type="NCBI Taxonomy" id="7375"/>
    <lineage>
        <taxon>Eukaryota</taxon>
        <taxon>Metazoa</taxon>
        <taxon>Ecdysozoa</taxon>
        <taxon>Arthropoda</taxon>
        <taxon>Hexapoda</taxon>
        <taxon>Insecta</taxon>
        <taxon>Pterygota</taxon>
        <taxon>Neoptera</taxon>
        <taxon>Endopterygota</taxon>
        <taxon>Diptera</taxon>
        <taxon>Brachycera</taxon>
        <taxon>Muscomorpha</taxon>
        <taxon>Oestroidea</taxon>
        <taxon>Calliphoridae</taxon>
        <taxon>Luciliinae</taxon>
        <taxon>Lucilia</taxon>
    </lineage>
</organism>
<comment type="caution">
    <text evidence="1">The sequence shown here is derived from an EMBL/GenBank/DDBJ whole genome shotgun (WGS) entry which is preliminary data.</text>
</comment>
<name>A0A0L0CSM1_LUCCU</name>
<dbReference type="Gene3D" id="1.10.1380.10">
    <property type="entry name" value="Neutral endopeptidase , domain2"/>
    <property type="match status" value="1"/>
</dbReference>
<dbReference type="SUPFAM" id="SSF55486">
    <property type="entry name" value="Metalloproteases ('zincins'), catalytic domain"/>
    <property type="match status" value="1"/>
</dbReference>
<dbReference type="EMBL" id="JRES01000078">
    <property type="protein sequence ID" value="KNC34384.1"/>
    <property type="molecule type" value="Genomic_DNA"/>
</dbReference>
<evidence type="ECO:0000313" key="1">
    <source>
        <dbReference type="EMBL" id="KNC34384.1"/>
    </source>
</evidence>
<evidence type="ECO:0008006" key="3">
    <source>
        <dbReference type="Google" id="ProtNLM"/>
    </source>
</evidence>
<dbReference type="InterPro" id="IPR042089">
    <property type="entry name" value="Peptidase_M13_dom_2"/>
</dbReference>
<keyword evidence="2" id="KW-1185">Reference proteome</keyword>
<accession>A0A0L0CSM1</accession>
<dbReference type="AlphaFoldDB" id="A0A0L0CSM1"/>
<proteinExistence type="predicted"/>
<gene>
    <name evidence="1" type="ORF">FF38_10862</name>
</gene>
<sequence length="275" mass="30414">MGGAAPLMEYFYLLLTKKGLKGVGLNWATLIPNNWSGPIVVRSSDYLKAVEELLTKYPTRVAHNSMLVLFALGILPQGPPNPLVCTRATMWALPDITSALFIAQHSSDDIRDVIRQTEVIFKSLKAHLKRAPSLKGAALVKLSALKIQSEPWNGFSNITAMIKVLESMEITSDNWFENILKIYQRNKAVPDIIDMNMDSHDAWAYPIVAKIFYDTLSHSIAQELCAESDYTGIDTDAPEFEHILGWLVAQGGSATEVFKCPSGSMINAQKTCNVL</sequence>
<reference evidence="1 2" key="1">
    <citation type="journal article" date="2015" name="Nat. Commun.">
        <title>Lucilia cuprina genome unlocks parasitic fly biology to underpin future interventions.</title>
        <authorList>
            <person name="Anstead C.A."/>
            <person name="Korhonen P.K."/>
            <person name="Young N.D."/>
            <person name="Hall R.S."/>
            <person name="Jex A.R."/>
            <person name="Murali S.C."/>
            <person name="Hughes D.S."/>
            <person name="Lee S.F."/>
            <person name="Perry T."/>
            <person name="Stroehlein A.J."/>
            <person name="Ansell B.R."/>
            <person name="Breugelmans B."/>
            <person name="Hofmann A."/>
            <person name="Qu J."/>
            <person name="Dugan S."/>
            <person name="Lee S.L."/>
            <person name="Chao H."/>
            <person name="Dinh H."/>
            <person name="Han Y."/>
            <person name="Doddapaneni H.V."/>
            <person name="Worley K.C."/>
            <person name="Muzny D.M."/>
            <person name="Ioannidis P."/>
            <person name="Waterhouse R.M."/>
            <person name="Zdobnov E.M."/>
            <person name="James P.J."/>
            <person name="Bagnall N.H."/>
            <person name="Kotze A.C."/>
            <person name="Gibbs R.A."/>
            <person name="Richards S."/>
            <person name="Batterham P."/>
            <person name="Gasser R.B."/>
        </authorList>
    </citation>
    <scope>NUCLEOTIDE SEQUENCE [LARGE SCALE GENOMIC DNA]</scope>
    <source>
        <strain evidence="1 2">LS</strain>
        <tissue evidence="1">Full body</tissue>
    </source>
</reference>
<evidence type="ECO:0000313" key="2">
    <source>
        <dbReference type="Proteomes" id="UP000037069"/>
    </source>
</evidence>
<dbReference type="Proteomes" id="UP000037069">
    <property type="component" value="Unassembled WGS sequence"/>
</dbReference>